<dbReference type="PANTHER" id="PTHR42085">
    <property type="entry name" value="F-BOX DOMAIN-CONTAINING PROTEIN"/>
    <property type="match status" value="1"/>
</dbReference>
<name>A0A9P4UE76_9PLEO</name>
<protein>
    <submittedName>
        <fullName evidence="1">Uncharacterized protein</fullName>
    </submittedName>
</protein>
<sequence length="312" mass="35851">MRHEATVANSSSRLLSLPGELRNKIFKYALTADDGIIYAYHFLGADHLYLYPRRPGHQTEGDLTRFSGPVLFNRLKHVCKQIQEEVKDVELKYNTVDYPYYADEEHRYPDDFIRLLRSYPQQYSWLTSLRLHTTPNILFGRRSGHRHDGFADIGAYLAPLVQFYKTIPHIKIHMVIANWMSDPTSLANVALGSSIVAACGLDAMTNALFNHPCYSMWGANKIFCTELIKEREKSGLAGACDGLDNLTFFPDMTDEEVEHMETTQGEQFVSRLPPQHPTLPHYEEWKKVWARMAVSWARHGIKPFQDEGSWTP</sequence>
<dbReference type="Proteomes" id="UP000799764">
    <property type="component" value="Unassembled WGS sequence"/>
</dbReference>
<organism evidence="1 2">
    <name type="scientific">Karstenula rhodostoma CBS 690.94</name>
    <dbReference type="NCBI Taxonomy" id="1392251"/>
    <lineage>
        <taxon>Eukaryota</taxon>
        <taxon>Fungi</taxon>
        <taxon>Dikarya</taxon>
        <taxon>Ascomycota</taxon>
        <taxon>Pezizomycotina</taxon>
        <taxon>Dothideomycetes</taxon>
        <taxon>Pleosporomycetidae</taxon>
        <taxon>Pleosporales</taxon>
        <taxon>Massarineae</taxon>
        <taxon>Didymosphaeriaceae</taxon>
        <taxon>Karstenula</taxon>
    </lineage>
</organism>
<comment type="caution">
    <text evidence="1">The sequence shown here is derived from an EMBL/GenBank/DDBJ whole genome shotgun (WGS) entry which is preliminary data.</text>
</comment>
<evidence type="ECO:0000313" key="1">
    <source>
        <dbReference type="EMBL" id="KAF2445927.1"/>
    </source>
</evidence>
<keyword evidence="2" id="KW-1185">Reference proteome</keyword>
<accession>A0A9P4UE76</accession>
<gene>
    <name evidence="1" type="ORF">P171DRAFT_484584</name>
</gene>
<dbReference type="InterPro" id="IPR038883">
    <property type="entry name" value="AN11006-like"/>
</dbReference>
<proteinExistence type="predicted"/>
<dbReference type="AlphaFoldDB" id="A0A9P4UE76"/>
<reference evidence="1" key="1">
    <citation type="journal article" date="2020" name="Stud. Mycol.">
        <title>101 Dothideomycetes genomes: a test case for predicting lifestyles and emergence of pathogens.</title>
        <authorList>
            <person name="Haridas S."/>
            <person name="Albert R."/>
            <person name="Binder M."/>
            <person name="Bloem J."/>
            <person name="Labutti K."/>
            <person name="Salamov A."/>
            <person name="Andreopoulos B."/>
            <person name="Baker S."/>
            <person name="Barry K."/>
            <person name="Bills G."/>
            <person name="Bluhm B."/>
            <person name="Cannon C."/>
            <person name="Castanera R."/>
            <person name="Culley D."/>
            <person name="Daum C."/>
            <person name="Ezra D."/>
            <person name="Gonzalez J."/>
            <person name="Henrissat B."/>
            <person name="Kuo A."/>
            <person name="Liang C."/>
            <person name="Lipzen A."/>
            <person name="Lutzoni F."/>
            <person name="Magnuson J."/>
            <person name="Mondo S."/>
            <person name="Nolan M."/>
            <person name="Ohm R."/>
            <person name="Pangilinan J."/>
            <person name="Park H.-J."/>
            <person name="Ramirez L."/>
            <person name="Alfaro M."/>
            <person name="Sun H."/>
            <person name="Tritt A."/>
            <person name="Yoshinaga Y."/>
            <person name="Zwiers L.-H."/>
            <person name="Turgeon B."/>
            <person name="Goodwin S."/>
            <person name="Spatafora J."/>
            <person name="Crous P."/>
            <person name="Grigoriev I."/>
        </authorList>
    </citation>
    <scope>NUCLEOTIDE SEQUENCE</scope>
    <source>
        <strain evidence="1">CBS 690.94</strain>
    </source>
</reference>
<dbReference type="OrthoDB" id="3763763at2759"/>
<evidence type="ECO:0000313" key="2">
    <source>
        <dbReference type="Proteomes" id="UP000799764"/>
    </source>
</evidence>
<dbReference type="EMBL" id="MU001499">
    <property type="protein sequence ID" value="KAF2445927.1"/>
    <property type="molecule type" value="Genomic_DNA"/>
</dbReference>
<dbReference type="PANTHER" id="PTHR42085:SF1">
    <property type="entry name" value="F-BOX DOMAIN-CONTAINING PROTEIN"/>
    <property type="match status" value="1"/>
</dbReference>